<dbReference type="InterPro" id="IPR012934">
    <property type="entry name" value="Znf_AD"/>
</dbReference>
<keyword evidence="1" id="KW-0479">Metal-binding</keyword>
<name>A0A1I8Q3Y3_STOCA</name>
<protein>
    <recommendedName>
        <fullName evidence="2">ZAD domain-containing protein</fullName>
    </recommendedName>
</protein>
<reference evidence="3" key="1">
    <citation type="submission" date="2020-05" db="UniProtKB">
        <authorList>
            <consortium name="EnsemblMetazoa"/>
        </authorList>
    </citation>
    <scope>IDENTIFICATION</scope>
    <source>
        <strain evidence="3">USDA</strain>
    </source>
</reference>
<evidence type="ECO:0000256" key="1">
    <source>
        <dbReference type="PROSITE-ProRule" id="PRU01263"/>
    </source>
</evidence>
<dbReference type="AlphaFoldDB" id="A0A1I8Q3Y3"/>
<dbReference type="Proteomes" id="UP000095300">
    <property type="component" value="Unassembled WGS sequence"/>
</dbReference>
<feature type="domain" description="ZAD" evidence="2">
    <location>
        <begin position="1"/>
        <end position="83"/>
    </location>
</feature>
<organism evidence="3 4">
    <name type="scientific">Stomoxys calcitrans</name>
    <name type="common">Stable fly</name>
    <name type="synonym">Conops calcitrans</name>
    <dbReference type="NCBI Taxonomy" id="35570"/>
    <lineage>
        <taxon>Eukaryota</taxon>
        <taxon>Metazoa</taxon>
        <taxon>Ecdysozoa</taxon>
        <taxon>Arthropoda</taxon>
        <taxon>Hexapoda</taxon>
        <taxon>Insecta</taxon>
        <taxon>Pterygota</taxon>
        <taxon>Neoptera</taxon>
        <taxon>Endopterygota</taxon>
        <taxon>Diptera</taxon>
        <taxon>Brachycera</taxon>
        <taxon>Muscomorpha</taxon>
        <taxon>Muscoidea</taxon>
        <taxon>Muscidae</taxon>
        <taxon>Stomoxys</taxon>
    </lineage>
</organism>
<dbReference type="OrthoDB" id="7988731at2759"/>
<dbReference type="Gene3D" id="3.40.1800.20">
    <property type="match status" value="1"/>
</dbReference>
<dbReference type="Pfam" id="PF07776">
    <property type="entry name" value="zf-AD"/>
    <property type="match status" value="1"/>
</dbReference>
<dbReference type="STRING" id="35570.A0A1I8Q3Y3"/>
<evidence type="ECO:0000259" key="2">
    <source>
        <dbReference type="PROSITE" id="PS51915"/>
    </source>
</evidence>
<dbReference type="SMART" id="SM00868">
    <property type="entry name" value="zf-AD"/>
    <property type="match status" value="1"/>
</dbReference>
<dbReference type="GO" id="GO:0008270">
    <property type="term" value="F:zinc ion binding"/>
    <property type="evidence" value="ECO:0007669"/>
    <property type="project" value="UniProtKB-UniRule"/>
</dbReference>
<keyword evidence="4" id="KW-1185">Reference proteome</keyword>
<keyword evidence="1" id="KW-0862">Zinc</keyword>
<feature type="binding site" evidence="1">
    <location>
        <position position="59"/>
    </location>
    <ligand>
        <name>Zn(2+)</name>
        <dbReference type="ChEBI" id="CHEBI:29105"/>
    </ligand>
</feature>
<dbReference type="GO" id="GO:0005634">
    <property type="term" value="C:nucleus"/>
    <property type="evidence" value="ECO:0007669"/>
    <property type="project" value="InterPro"/>
</dbReference>
<dbReference type="PROSITE" id="PS51915">
    <property type="entry name" value="ZAD"/>
    <property type="match status" value="1"/>
</dbReference>
<evidence type="ECO:0000313" key="3">
    <source>
        <dbReference type="EnsemblMetazoa" id="SCAU013658-PA"/>
    </source>
</evidence>
<feature type="binding site" evidence="1">
    <location>
        <position position="6"/>
    </location>
    <ligand>
        <name>Zn(2+)</name>
        <dbReference type="ChEBI" id="CHEBI:29105"/>
    </ligand>
</feature>
<sequence>MICRLCLKDSASIASVVKLFHNSDLNIIEGLEVARLIKKYLEIEVTHDDVISTMICTECHGHLKEFHKFRRNVEERQCTLRSDFLQIQVKEETTNLIASNNGNDCDRIIPDTWGMEEDAPDYQMDIAKSELDEEKAENDQPIFLQTSDMNTNSAVDKGIFPNDNDLTGALKTNEMDTLLQYAQLLKEIHKLKIDIRSRDETNQNLIISLTEELVALRHEVKKQKVVFPPEEDTSLLPPMPFYSFEDFKIFDGKISLEDDMRVQLKSLILRLGGKDMPSFMKMAIKSIISDEMAVGLTWRGTPEKPSIQEFATFKIIKDICQTKYKNATIADINRVCQQHVVHAKDRVGKKLKKKEMALSI</sequence>
<dbReference type="EnsemblMetazoa" id="SCAU013658-RA">
    <property type="protein sequence ID" value="SCAU013658-PA"/>
    <property type="gene ID" value="SCAU013658"/>
</dbReference>
<keyword evidence="1" id="KW-0863">Zinc-finger</keyword>
<gene>
    <name evidence="3" type="primary">106085219</name>
</gene>
<feature type="binding site" evidence="1">
    <location>
        <position position="3"/>
    </location>
    <ligand>
        <name>Zn(2+)</name>
        <dbReference type="ChEBI" id="CHEBI:29105"/>
    </ligand>
</feature>
<evidence type="ECO:0000313" key="4">
    <source>
        <dbReference type="Proteomes" id="UP000095300"/>
    </source>
</evidence>
<dbReference type="VEuPathDB" id="VectorBase:SCAU013658"/>
<proteinExistence type="predicted"/>
<accession>A0A1I8Q3Y3</accession>
<feature type="binding site" evidence="1">
    <location>
        <position position="56"/>
    </location>
    <ligand>
        <name>Zn(2+)</name>
        <dbReference type="ChEBI" id="CHEBI:29105"/>
    </ligand>
</feature>
<dbReference type="SUPFAM" id="SSF57716">
    <property type="entry name" value="Glucocorticoid receptor-like (DNA-binding domain)"/>
    <property type="match status" value="1"/>
</dbReference>
<dbReference type="KEGG" id="scac:106085219"/>